<dbReference type="PRINTS" id="PR00368">
    <property type="entry name" value="FADPNR"/>
</dbReference>
<comment type="caution">
    <text evidence="1">The sequence shown here is derived from an EMBL/GenBank/DDBJ whole genome shotgun (WGS) entry which is preliminary data.</text>
</comment>
<accession>A0A9W7GAE4</accession>
<dbReference type="AlphaFoldDB" id="A0A9W7GAE4"/>
<organism evidence="1 2">
    <name type="scientific">Triparma columacea</name>
    <dbReference type="NCBI Taxonomy" id="722753"/>
    <lineage>
        <taxon>Eukaryota</taxon>
        <taxon>Sar</taxon>
        <taxon>Stramenopiles</taxon>
        <taxon>Ochrophyta</taxon>
        <taxon>Bolidophyceae</taxon>
        <taxon>Parmales</taxon>
        <taxon>Triparmaceae</taxon>
        <taxon>Triparma</taxon>
    </lineage>
</organism>
<reference evidence="2" key="1">
    <citation type="journal article" date="2023" name="Commun. Biol.">
        <title>Genome analysis of Parmales, the sister group of diatoms, reveals the evolutionary specialization of diatoms from phago-mixotrophs to photoautotrophs.</title>
        <authorList>
            <person name="Ban H."/>
            <person name="Sato S."/>
            <person name="Yoshikawa S."/>
            <person name="Yamada K."/>
            <person name="Nakamura Y."/>
            <person name="Ichinomiya M."/>
            <person name="Sato N."/>
            <person name="Blanc-Mathieu R."/>
            <person name="Endo H."/>
            <person name="Kuwata A."/>
            <person name="Ogata H."/>
        </authorList>
    </citation>
    <scope>NUCLEOTIDE SEQUENCE [LARGE SCALE GENOMIC DNA]</scope>
</reference>
<dbReference type="SUPFAM" id="SSF51905">
    <property type="entry name" value="FAD/NAD(P)-binding domain"/>
    <property type="match status" value="1"/>
</dbReference>
<dbReference type="InterPro" id="IPR036188">
    <property type="entry name" value="FAD/NAD-bd_sf"/>
</dbReference>
<dbReference type="EMBL" id="BRYA01000156">
    <property type="protein sequence ID" value="GMI41697.1"/>
    <property type="molecule type" value="Genomic_DNA"/>
</dbReference>
<dbReference type="Gene3D" id="3.50.50.60">
    <property type="entry name" value="FAD/NAD(P)-binding domain"/>
    <property type="match status" value="1"/>
</dbReference>
<dbReference type="OrthoDB" id="66881at2759"/>
<protein>
    <recommendedName>
        <fullName evidence="3">FAD/NAD(P)-binding domain-containing protein</fullName>
    </recommendedName>
</protein>
<evidence type="ECO:0000313" key="1">
    <source>
        <dbReference type="EMBL" id="GMI41697.1"/>
    </source>
</evidence>
<dbReference type="PRINTS" id="PR00411">
    <property type="entry name" value="PNDRDTASEI"/>
</dbReference>
<dbReference type="Proteomes" id="UP001165065">
    <property type="component" value="Unassembled WGS sequence"/>
</dbReference>
<keyword evidence="2" id="KW-1185">Reference proteome</keyword>
<proteinExistence type="predicted"/>
<evidence type="ECO:0008006" key="3">
    <source>
        <dbReference type="Google" id="ProtNLM"/>
    </source>
</evidence>
<sequence length="397" mass="42388">MKPTLLIIGAGPIGIELAIHLVDKYEITIVERSTNFAGNVREWGHVRLFSPWSLNVSPLGLQISSLTLDMSSYPLGSEYISSYLSPLWTYLHNKGVTQLTETTVVSLSRSNLLKSTMSNRNTQNFNALLQRNDGSELILNFSRIADCSGTWGNPNNLGLGGMPAIGERGLCGRIVKGIPEDMSKFIGGKVVMVVGSGASAITFIDRLLSANCGGVGGEVIWVTRRLGEEIYRDVENDTLPMRDRLNKLAREIIKEGGKGTWKVTHEGGSSVISMSSTSTGCVGSEPIVVTLKGGKKVTVDEVVSAVGYRPDLEMTRELQVHQCYATEGPMKLAASLMAAGGGGGDCLKQVSGGPGTLGNPEKGMVVLGMKSYGRGSAFLIKVGIEQVGMAEEVLEMT</sequence>
<gene>
    <name evidence="1" type="ORF">TrCOL_g4530</name>
</gene>
<name>A0A9W7GAE4_9STRA</name>
<evidence type="ECO:0000313" key="2">
    <source>
        <dbReference type="Proteomes" id="UP001165065"/>
    </source>
</evidence>